<dbReference type="EnsemblPlants" id="MELO3C028646.2.1">
    <property type="protein sequence ID" value="MELO3C028646.2.1"/>
    <property type="gene ID" value="MELO3C028646.2"/>
</dbReference>
<evidence type="ECO:0000313" key="1">
    <source>
        <dbReference type="EnsemblPlants" id="MELO3C028646.2.1"/>
    </source>
</evidence>
<dbReference type="Gramene" id="MELO3C028646.2.1">
    <property type="protein sequence ID" value="MELO3C028646.2.1"/>
    <property type="gene ID" value="MELO3C028646.2"/>
</dbReference>
<dbReference type="AlphaFoldDB" id="A0A9I9E4H7"/>
<name>A0A9I9E4H7_CUCME</name>
<proteinExistence type="predicted"/>
<sequence length="67" mass="7453">MMTWESTSCSLWVATPSLFDQTSLVQHCFTVPSSGPVGHTTSIFTRIQEIEIVATVFVYGLWVNKVS</sequence>
<accession>A0A9I9E4H7</accession>
<organism evidence="1">
    <name type="scientific">Cucumis melo</name>
    <name type="common">Muskmelon</name>
    <dbReference type="NCBI Taxonomy" id="3656"/>
    <lineage>
        <taxon>Eukaryota</taxon>
        <taxon>Viridiplantae</taxon>
        <taxon>Streptophyta</taxon>
        <taxon>Embryophyta</taxon>
        <taxon>Tracheophyta</taxon>
        <taxon>Spermatophyta</taxon>
        <taxon>Magnoliopsida</taxon>
        <taxon>eudicotyledons</taxon>
        <taxon>Gunneridae</taxon>
        <taxon>Pentapetalae</taxon>
        <taxon>rosids</taxon>
        <taxon>fabids</taxon>
        <taxon>Cucurbitales</taxon>
        <taxon>Cucurbitaceae</taxon>
        <taxon>Benincaseae</taxon>
        <taxon>Cucumis</taxon>
    </lineage>
</organism>
<reference evidence="1" key="1">
    <citation type="submission" date="2023-03" db="UniProtKB">
        <authorList>
            <consortium name="EnsemblPlants"/>
        </authorList>
    </citation>
    <scope>IDENTIFICATION</scope>
</reference>
<protein>
    <submittedName>
        <fullName evidence="1">Uncharacterized protein</fullName>
    </submittedName>
</protein>